<evidence type="ECO:0000313" key="2">
    <source>
        <dbReference type="EMBL" id="KAH9379644.1"/>
    </source>
</evidence>
<evidence type="ECO:0000313" key="3">
    <source>
        <dbReference type="Proteomes" id="UP000821853"/>
    </source>
</evidence>
<name>A0A9J6GZ18_HAELO</name>
<dbReference type="Proteomes" id="UP000821853">
    <property type="component" value="Chromosome 8"/>
</dbReference>
<protein>
    <submittedName>
        <fullName evidence="2">Uncharacterized protein</fullName>
    </submittedName>
</protein>
<dbReference type="AlphaFoldDB" id="A0A9J6GZ18"/>
<reference evidence="2 3" key="1">
    <citation type="journal article" date="2020" name="Cell">
        <title>Large-Scale Comparative Analyses of Tick Genomes Elucidate Their Genetic Diversity and Vector Capacities.</title>
        <authorList>
            <consortium name="Tick Genome and Microbiome Consortium (TIGMIC)"/>
            <person name="Jia N."/>
            <person name="Wang J."/>
            <person name="Shi W."/>
            <person name="Du L."/>
            <person name="Sun Y."/>
            <person name="Zhan W."/>
            <person name="Jiang J.F."/>
            <person name="Wang Q."/>
            <person name="Zhang B."/>
            <person name="Ji P."/>
            <person name="Bell-Sakyi L."/>
            <person name="Cui X.M."/>
            <person name="Yuan T.T."/>
            <person name="Jiang B.G."/>
            <person name="Yang W.F."/>
            <person name="Lam T.T."/>
            <person name="Chang Q.C."/>
            <person name="Ding S.J."/>
            <person name="Wang X.J."/>
            <person name="Zhu J.G."/>
            <person name="Ruan X.D."/>
            <person name="Zhao L."/>
            <person name="Wei J.T."/>
            <person name="Ye R.Z."/>
            <person name="Que T.C."/>
            <person name="Du C.H."/>
            <person name="Zhou Y.H."/>
            <person name="Cheng J.X."/>
            <person name="Dai P.F."/>
            <person name="Guo W.B."/>
            <person name="Han X.H."/>
            <person name="Huang E.J."/>
            <person name="Li L.F."/>
            <person name="Wei W."/>
            <person name="Gao Y.C."/>
            <person name="Liu J.Z."/>
            <person name="Shao H.Z."/>
            <person name="Wang X."/>
            <person name="Wang C.C."/>
            <person name="Yang T.C."/>
            <person name="Huo Q.B."/>
            <person name="Li W."/>
            <person name="Chen H.Y."/>
            <person name="Chen S.E."/>
            <person name="Zhou L.G."/>
            <person name="Ni X.B."/>
            <person name="Tian J.H."/>
            <person name="Sheng Y."/>
            <person name="Liu T."/>
            <person name="Pan Y.S."/>
            <person name="Xia L.Y."/>
            <person name="Li J."/>
            <person name="Zhao F."/>
            <person name="Cao W.C."/>
        </authorList>
    </citation>
    <scope>NUCLEOTIDE SEQUENCE [LARGE SCALE GENOMIC DNA]</scope>
    <source>
        <strain evidence="2">HaeL-2018</strain>
    </source>
</reference>
<feature type="compositionally biased region" description="Basic residues" evidence="1">
    <location>
        <begin position="265"/>
        <end position="276"/>
    </location>
</feature>
<feature type="region of interest" description="Disordered" evidence="1">
    <location>
        <begin position="265"/>
        <end position="294"/>
    </location>
</feature>
<organism evidence="2 3">
    <name type="scientific">Haemaphysalis longicornis</name>
    <name type="common">Bush tick</name>
    <dbReference type="NCBI Taxonomy" id="44386"/>
    <lineage>
        <taxon>Eukaryota</taxon>
        <taxon>Metazoa</taxon>
        <taxon>Ecdysozoa</taxon>
        <taxon>Arthropoda</taxon>
        <taxon>Chelicerata</taxon>
        <taxon>Arachnida</taxon>
        <taxon>Acari</taxon>
        <taxon>Parasitiformes</taxon>
        <taxon>Ixodida</taxon>
        <taxon>Ixodoidea</taxon>
        <taxon>Ixodidae</taxon>
        <taxon>Haemaphysalinae</taxon>
        <taxon>Haemaphysalis</taxon>
    </lineage>
</organism>
<keyword evidence="3" id="KW-1185">Reference proteome</keyword>
<proteinExistence type="predicted"/>
<evidence type="ECO:0000256" key="1">
    <source>
        <dbReference type="SAM" id="MobiDB-lite"/>
    </source>
</evidence>
<dbReference type="OrthoDB" id="6418531at2759"/>
<accession>A0A9J6GZ18</accession>
<dbReference type="VEuPathDB" id="VectorBase:HLOH_057844"/>
<comment type="caution">
    <text evidence="2">The sequence shown here is derived from an EMBL/GenBank/DDBJ whole genome shotgun (WGS) entry which is preliminary data.</text>
</comment>
<sequence length="320" mass="36874">MDLLLTGLRQGRHVYTTFPKEGAPAEPWRKPQSLHERCRRAILARATLRVLKGSDIPELSSIMRRRLTTLEAKNCVEVDCAPFVDTCGYFIYHRTLAYRVRCSLDGSEYMATYGGTCSLMQLAQDIWRWQWVYVMHENIMCIYALVLQKRTSNIFATTDVPQMTQEGLEIVLVMRGLCFPEPFLCEVAQKITSAIMYVEERLSFGRCERKIIYVNQKRILIDNKLTWKSNVDTSPHQNSAQSVILGDKVSNFRRTRHRMYRKLAGHRALASRRQRPSRQDNAAAAATRGSGDNRWSEYDNAEMINVMQTLIHSNRSEGIS</sequence>
<gene>
    <name evidence="2" type="ORF">HPB48_009392</name>
</gene>
<dbReference type="EMBL" id="JABSTR010000010">
    <property type="protein sequence ID" value="KAH9379644.1"/>
    <property type="molecule type" value="Genomic_DNA"/>
</dbReference>